<protein>
    <submittedName>
        <fullName evidence="1">(spotted green pufferfish) hypothetical protein</fullName>
    </submittedName>
</protein>
<dbReference type="KEGG" id="tng:GSTEN00027463G001"/>
<dbReference type="AlphaFoldDB" id="Q4RXD2"/>
<comment type="caution">
    <text evidence="1">The sequence shown here is derived from an EMBL/GenBank/DDBJ whole genome shotgun (WGS) entry which is preliminary data.</text>
</comment>
<reference evidence="1" key="2">
    <citation type="submission" date="2004-02" db="EMBL/GenBank/DDBJ databases">
        <authorList>
            <consortium name="Genoscope"/>
            <consortium name="Whitehead Institute Centre for Genome Research"/>
        </authorList>
    </citation>
    <scope>NUCLEOTIDE SEQUENCE</scope>
</reference>
<evidence type="ECO:0000313" key="1">
    <source>
        <dbReference type="EMBL" id="CAG06950.1"/>
    </source>
</evidence>
<name>Q4RXD2_TETNG</name>
<dbReference type="HOGENOM" id="CLU_000288_63_0_1"/>
<sequence>MPLGEDGNGWKKKTSDIKENYDFKEVLGT</sequence>
<accession>Q4RXD2</accession>
<gene>
    <name evidence="1" type="ORF">GSTENG00027463001</name>
</gene>
<reference evidence="1" key="1">
    <citation type="journal article" date="2004" name="Nature">
        <title>Genome duplication in the teleost fish Tetraodon nigroviridis reveals the early vertebrate proto-karyotype.</title>
        <authorList>
            <person name="Jaillon O."/>
            <person name="Aury J.-M."/>
            <person name="Brunet F."/>
            <person name="Petit J.-L."/>
            <person name="Stange-Thomann N."/>
            <person name="Mauceli E."/>
            <person name="Bouneau L."/>
            <person name="Fischer C."/>
            <person name="Ozouf-Costaz C."/>
            <person name="Bernot A."/>
            <person name="Nicaud S."/>
            <person name="Jaffe D."/>
            <person name="Fisher S."/>
            <person name="Lutfalla G."/>
            <person name="Dossat C."/>
            <person name="Segurens B."/>
            <person name="Dasilva C."/>
            <person name="Salanoubat M."/>
            <person name="Levy M."/>
            <person name="Boudet N."/>
            <person name="Castellano S."/>
            <person name="Anthouard V."/>
            <person name="Jubin C."/>
            <person name="Castelli V."/>
            <person name="Katinka M."/>
            <person name="Vacherie B."/>
            <person name="Biemont C."/>
            <person name="Skalli Z."/>
            <person name="Cattolico L."/>
            <person name="Poulain J."/>
            <person name="De Berardinis V."/>
            <person name="Cruaud C."/>
            <person name="Duprat S."/>
            <person name="Brottier P."/>
            <person name="Coutanceau J.-P."/>
            <person name="Gouzy J."/>
            <person name="Parra G."/>
            <person name="Lardier G."/>
            <person name="Chapple C."/>
            <person name="McKernan K.J."/>
            <person name="McEwan P."/>
            <person name="Bosak S."/>
            <person name="Kellis M."/>
            <person name="Volff J.-N."/>
            <person name="Guigo R."/>
            <person name="Zody M.C."/>
            <person name="Mesirov J."/>
            <person name="Lindblad-Toh K."/>
            <person name="Birren B."/>
            <person name="Nusbaum C."/>
            <person name="Kahn D."/>
            <person name="Robinson-Rechavi M."/>
            <person name="Laudet V."/>
            <person name="Schachter V."/>
            <person name="Quetier F."/>
            <person name="Saurin W."/>
            <person name="Scarpelli C."/>
            <person name="Wincker P."/>
            <person name="Lander E.S."/>
            <person name="Weissenbach J."/>
            <person name="Roest Crollius H."/>
        </authorList>
    </citation>
    <scope>NUCLEOTIDE SEQUENCE [LARGE SCALE GENOMIC DNA]</scope>
</reference>
<organism evidence="1">
    <name type="scientific">Tetraodon nigroviridis</name>
    <name type="common">Spotted green pufferfish</name>
    <name type="synonym">Chelonodon nigroviridis</name>
    <dbReference type="NCBI Taxonomy" id="99883"/>
    <lineage>
        <taxon>Eukaryota</taxon>
        <taxon>Metazoa</taxon>
        <taxon>Chordata</taxon>
        <taxon>Craniata</taxon>
        <taxon>Vertebrata</taxon>
        <taxon>Euteleostomi</taxon>
        <taxon>Actinopterygii</taxon>
        <taxon>Neopterygii</taxon>
        <taxon>Teleostei</taxon>
        <taxon>Neoteleostei</taxon>
        <taxon>Acanthomorphata</taxon>
        <taxon>Eupercaria</taxon>
        <taxon>Tetraodontiformes</taxon>
        <taxon>Tetradontoidea</taxon>
        <taxon>Tetraodontidae</taxon>
        <taxon>Tetraodon</taxon>
    </lineage>
</organism>
<proteinExistence type="predicted"/>
<dbReference type="EMBL" id="CAAE01014979">
    <property type="protein sequence ID" value="CAG06950.1"/>
    <property type="molecule type" value="Genomic_DNA"/>
</dbReference>